<gene>
    <name evidence="2" type="ORF">ACFPT7_24180</name>
</gene>
<dbReference type="Gene3D" id="3.30.300.20">
    <property type="match status" value="1"/>
</dbReference>
<keyword evidence="3" id="KW-1185">Reference proteome</keyword>
<dbReference type="SUPFAM" id="SSF82784">
    <property type="entry name" value="OsmC-like"/>
    <property type="match status" value="1"/>
</dbReference>
<accession>A0ABW1EN10</accession>
<sequence length="145" mass="15994">MIARSDWSSAEPSPDIYLGKTDSGHTIRMDASPQHTGPSPMEMVLTALCGCTSVDVVHILQKKRQPLESLTVSAEAEKRKDPPNYFTKIHLTYTVRGQNGQPLSRKAVEDAVALSKDKYCSVSAMLEKSAEIDFVIDYNDVEPLP</sequence>
<dbReference type="InterPro" id="IPR003718">
    <property type="entry name" value="OsmC/Ohr_fam"/>
</dbReference>
<dbReference type="Proteomes" id="UP001596091">
    <property type="component" value="Unassembled WGS sequence"/>
</dbReference>
<keyword evidence="2" id="KW-0575">Peroxidase</keyword>
<dbReference type="InterPro" id="IPR015946">
    <property type="entry name" value="KH_dom-like_a/b"/>
</dbReference>
<reference evidence="3" key="1">
    <citation type="journal article" date="2019" name="Int. J. Syst. Evol. Microbiol.">
        <title>The Global Catalogue of Microorganisms (GCM) 10K type strain sequencing project: providing services to taxonomists for standard genome sequencing and annotation.</title>
        <authorList>
            <consortium name="The Broad Institute Genomics Platform"/>
            <consortium name="The Broad Institute Genome Sequencing Center for Infectious Disease"/>
            <person name="Wu L."/>
            <person name="Ma J."/>
        </authorList>
    </citation>
    <scope>NUCLEOTIDE SEQUENCE [LARGE SCALE GENOMIC DNA]</scope>
    <source>
        <strain evidence="3">JCM 4087</strain>
    </source>
</reference>
<evidence type="ECO:0000313" key="3">
    <source>
        <dbReference type="Proteomes" id="UP001596091"/>
    </source>
</evidence>
<dbReference type="Pfam" id="PF02566">
    <property type="entry name" value="OsmC"/>
    <property type="match status" value="1"/>
</dbReference>
<name>A0ABW1EN10_9BACT</name>
<dbReference type="RefSeq" id="WP_263341920.1">
    <property type="nucleotide sequence ID" value="NZ_JAGSYH010000008.1"/>
</dbReference>
<evidence type="ECO:0000256" key="1">
    <source>
        <dbReference type="SAM" id="MobiDB-lite"/>
    </source>
</evidence>
<feature type="region of interest" description="Disordered" evidence="1">
    <location>
        <begin position="1"/>
        <end position="39"/>
    </location>
</feature>
<dbReference type="PANTHER" id="PTHR34352:SF1">
    <property type="entry name" value="PROTEIN YHFA"/>
    <property type="match status" value="1"/>
</dbReference>
<protein>
    <submittedName>
        <fullName evidence="2">OsmC family protein</fullName>
        <ecNumber evidence="2">1.11.1.-</ecNumber>
    </submittedName>
</protein>
<keyword evidence="2" id="KW-0560">Oxidoreductase</keyword>
<dbReference type="PANTHER" id="PTHR34352">
    <property type="entry name" value="PROTEIN YHFA"/>
    <property type="match status" value="1"/>
</dbReference>
<dbReference type="EC" id="1.11.1.-" evidence="2"/>
<feature type="compositionally biased region" description="Polar residues" evidence="1">
    <location>
        <begin position="1"/>
        <end position="11"/>
    </location>
</feature>
<dbReference type="GO" id="GO:0004601">
    <property type="term" value="F:peroxidase activity"/>
    <property type="evidence" value="ECO:0007669"/>
    <property type="project" value="UniProtKB-KW"/>
</dbReference>
<proteinExistence type="predicted"/>
<organism evidence="2 3">
    <name type="scientific">Acidicapsa dinghuensis</name>
    <dbReference type="NCBI Taxonomy" id="2218256"/>
    <lineage>
        <taxon>Bacteria</taxon>
        <taxon>Pseudomonadati</taxon>
        <taxon>Acidobacteriota</taxon>
        <taxon>Terriglobia</taxon>
        <taxon>Terriglobales</taxon>
        <taxon>Acidobacteriaceae</taxon>
        <taxon>Acidicapsa</taxon>
    </lineage>
</organism>
<comment type="caution">
    <text evidence="2">The sequence shown here is derived from an EMBL/GenBank/DDBJ whole genome shotgun (WGS) entry which is preliminary data.</text>
</comment>
<dbReference type="InterPro" id="IPR036102">
    <property type="entry name" value="OsmC/Ohrsf"/>
</dbReference>
<evidence type="ECO:0000313" key="2">
    <source>
        <dbReference type="EMBL" id="MFC5865425.1"/>
    </source>
</evidence>
<dbReference type="EMBL" id="JBHSPH010000020">
    <property type="protein sequence ID" value="MFC5865425.1"/>
    <property type="molecule type" value="Genomic_DNA"/>
</dbReference>